<name>A0A2Z5A894_9PSED</name>
<accession>A0A2Z5A894</accession>
<reference evidence="2 3" key="1">
    <citation type="submission" date="2017-06" db="EMBL/GenBank/DDBJ databases">
        <title>Evolution towards high GC content and high-temperature stress adaptation in endophytic Pseudomonas oryzihabitans impacted its plant-growth promoting traits.</title>
        <authorList>
            <person name="Nascimento F.X."/>
        </authorList>
    </citation>
    <scope>NUCLEOTIDE SEQUENCE [LARGE SCALE GENOMIC DNA]</scope>
    <source>
        <strain evidence="2 3">MS8</strain>
    </source>
</reference>
<dbReference type="EMBL" id="CP022198">
    <property type="protein sequence ID" value="AXA66817.1"/>
    <property type="molecule type" value="Genomic_DNA"/>
</dbReference>
<evidence type="ECO:0000313" key="3">
    <source>
        <dbReference type="Proteomes" id="UP000250579"/>
    </source>
</evidence>
<protein>
    <submittedName>
        <fullName evidence="2">Uncharacterized protein</fullName>
    </submittedName>
</protein>
<sequence length="78" mass="8417">MHAITQRLDKMQDQMDGFVGSKPVQDADFRSSQQALSQGIDTAQAMLVEIQRANQTALQGMAQAGDLVVIEVKPASPC</sequence>
<organism evidence="2 3">
    <name type="scientific">Pseudomonas oryzihabitans</name>
    <dbReference type="NCBI Taxonomy" id="47885"/>
    <lineage>
        <taxon>Bacteria</taxon>
        <taxon>Pseudomonadati</taxon>
        <taxon>Pseudomonadota</taxon>
        <taxon>Gammaproteobacteria</taxon>
        <taxon>Pseudomonadales</taxon>
        <taxon>Pseudomonadaceae</taxon>
        <taxon>Pseudomonas</taxon>
    </lineage>
</organism>
<evidence type="ECO:0000313" key="2">
    <source>
        <dbReference type="EMBL" id="AXA66817.1"/>
    </source>
</evidence>
<gene>
    <name evidence="2" type="ORF">CE139_13655</name>
</gene>
<feature type="region of interest" description="Disordered" evidence="1">
    <location>
        <begin position="1"/>
        <end position="22"/>
    </location>
</feature>
<dbReference type="RefSeq" id="WP_208691068.1">
    <property type="nucleotide sequence ID" value="NZ_CP022198.1"/>
</dbReference>
<proteinExistence type="predicted"/>
<dbReference type="Proteomes" id="UP000250579">
    <property type="component" value="Chromosome"/>
</dbReference>
<dbReference type="AlphaFoldDB" id="A0A2Z5A894"/>
<evidence type="ECO:0000256" key="1">
    <source>
        <dbReference type="SAM" id="MobiDB-lite"/>
    </source>
</evidence>